<sequence length="198" mass="22682">MKGIEEKLLFLYKFARAPKQIGSVTPSSRFLAKKMVAAVPWQDVNYVAELGAGTGAITKFIARVSDQPAKVLLFEKDPFLRKQLTSRFLDYACYDDACKLQAALKQEGIARLDCMISGLPFFNFPQLLREQLMSQILATLKPEGLFIAFQYTLQMKIQLARHFDIEQIHFVPFNMPPAFVYVCRKRKEPSEEITSYEL</sequence>
<proteinExistence type="predicted"/>
<accession>A0A6G3ZWA8</accession>
<dbReference type="CDD" id="cd02440">
    <property type="entry name" value="AdoMet_MTases"/>
    <property type="match status" value="1"/>
</dbReference>
<dbReference type="InterPro" id="IPR029063">
    <property type="entry name" value="SAM-dependent_MTases_sf"/>
</dbReference>
<dbReference type="GO" id="GO:0032259">
    <property type="term" value="P:methylation"/>
    <property type="evidence" value="ECO:0007669"/>
    <property type="project" value="UniProtKB-KW"/>
</dbReference>
<name>A0A6G3ZWA8_9BACL</name>
<reference evidence="1" key="1">
    <citation type="submission" date="2020-02" db="EMBL/GenBank/DDBJ databases">
        <authorList>
            <person name="Shen X.-R."/>
            <person name="Zhang Y.-X."/>
        </authorList>
    </citation>
    <scope>NUCLEOTIDE SEQUENCE</scope>
    <source>
        <strain evidence="1">SYP-B3998</strain>
    </source>
</reference>
<protein>
    <submittedName>
        <fullName evidence="1">Phospholipid methyltransferase</fullName>
    </submittedName>
</protein>
<dbReference type="AlphaFoldDB" id="A0A6G3ZWA8"/>
<dbReference type="RefSeq" id="WP_163945355.1">
    <property type="nucleotide sequence ID" value="NZ_JAAIKC010000002.1"/>
</dbReference>
<keyword evidence="1" id="KW-0808">Transferase</keyword>
<comment type="caution">
    <text evidence="1">The sequence shown here is derived from an EMBL/GenBank/DDBJ whole genome shotgun (WGS) entry which is preliminary data.</text>
</comment>
<keyword evidence="1" id="KW-0489">Methyltransferase</keyword>
<dbReference type="GO" id="GO:0008168">
    <property type="term" value="F:methyltransferase activity"/>
    <property type="evidence" value="ECO:0007669"/>
    <property type="project" value="UniProtKB-KW"/>
</dbReference>
<dbReference type="SUPFAM" id="SSF53335">
    <property type="entry name" value="S-adenosyl-L-methionine-dependent methyltransferases"/>
    <property type="match status" value="1"/>
</dbReference>
<evidence type="ECO:0000313" key="1">
    <source>
        <dbReference type="EMBL" id="NEW06360.1"/>
    </source>
</evidence>
<organism evidence="1">
    <name type="scientific">Paenibacillus sp. SYP-B3998</name>
    <dbReference type="NCBI Taxonomy" id="2678564"/>
    <lineage>
        <taxon>Bacteria</taxon>
        <taxon>Bacillati</taxon>
        <taxon>Bacillota</taxon>
        <taxon>Bacilli</taxon>
        <taxon>Bacillales</taxon>
        <taxon>Paenibacillaceae</taxon>
        <taxon>Paenibacillus</taxon>
    </lineage>
</organism>
<gene>
    <name evidence="1" type="ORF">GK047_10075</name>
</gene>
<dbReference type="EMBL" id="JAAIKC010000002">
    <property type="protein sequence ID" value="NEW06360.1"/>
    <property type="molecule type" value="Genomic_DNA"/>
</dbReference>
<dbReference type="Gene3D" id="3.40.50.150">
    <property type="entry name" value="Vaccinia Virus protein VP39"/>
    <property type="match status" value="1"/>
</dbReference>